<evidence type="ECO:0008006" key="3">
    <source>
        <dbReference type="Google" id="ProtNLM"/>
    </source>
</evidence>
<evidence type="ECO:0000313" key="2">
    <source>
        <dbReference type="Proteomes" id="UP000291236"/>
    </source>
</evidence>
<dbReference type="KEGG" id="sbf:JCM31447_19640"/>
<accession>A0A4P2VNF2</accession>
<dbReference type="AlphaFoldDB" id="A0A4P2VNF2"/>
<proteinExistence type="predicted"/>
<keyword evidence="2" id="KW-1185">Reference proteome</keyword>
<organism evidence="1 2">
    <name type="scientific">Fluviispira sanaruensis</name>
    <dbReference type="NCBI Taxonomy" id="2493639"/>
    <lineage>
        <taxon>Bacteria</taxon>
        <taxon>Pseudomonadati</taxon>
        <taxon>Bdellovibrionota</taxon>
        <taxon>Oligoflexia</taxon>
        <taxon>Silvanigrellales</taxon>
        <taxon>Silvanigrellaceae</taxon>
        <taxon>Fluviispira</taxon>
    </lineage>
</organism>
<dbReference type="Proteomes" id="UP000291236">
    <property type="component" value="Chromosome"/>
</dbReference>
<dbReference type="EMBL" id="AP019368">
    <property type="protein sequence ID" value="BBH53520.1"/>
    <property type="molecule type" value="Genomic_DNA"/>
</dbReference>
<reference evidence="1 2" key="1">
    <citation type="submission" date="2018-12" db="EMBL/GenBank/DDBJ databases">
        <title>Rubrispira sanarue gen. nov., sp., nov., a member of the order Silvanigrellales, isolated from a brackish lake in Hamamatsu Japan.</title>
        <authorList>
            <person name="Maejima Y."/>
            <person name="Iino T."/>
            <person name="Muraguchi Y."/>
            <person name="Fukuda K."/>
            <person name="Nojiri H."/>
            <person name="Ohkuma M."/>
            <person name="Moriuchi R."/>
            <person name="Dohra H."/>
            <person name="Kimbara K."/>
            <person name="Shintani M."/>
        </authorList>
    </citation>
    <scope>NUCLEOTIDE SEQUENCE [LARGE SCALE GENOMIC DNA]</scope>
    <source>
        <strain evidence="1 2">RF1110005</strain>
    </source>
</reference>
<sequence>MQFEELKEIQDFFLRTTQKNPADDIIDSFADKMGDIFVRNTLHRIEAYRTSYFARISSVFPETVFNLASCLFEKKFVAGLIVEYFLDNPTSLNMNDSLLDIPKYLEQNENIEECPFVPDFMRLCLIRDQVLASENPLTENFIFNSSFIPKPSEIFLQRNHSVIKSHWPLYQMYNVAREIEDRFDAAGNSLSEEISQEIEELRVQKFSAIQNVAESLLLYKSSACTLEVLHIPEEYISFVENMSEGKSLELSIENMQVDDNFDSEKFSSWIALLTQHKALVKGI</sequence>
<name>A0A4P2VNF2_FLUSA</name>
<dbReference type="OrthoDB" id="5294662at2"/>
<gene>
    <name evidence="1" type="ORF">JCM31447_19640</name>
</gene>
<dbReference type="RefSeq" id="WP_130609516.1">
    <property type="nucleotide sequence ID" value="NZ_AP019368.1"/>
</dbReference>
<protein>
    <recommendedName>
        <fullName evidence="3">DNA-binding domain-containing protein</fullName>
    </recommendedName>
</protein>
<evidence type="ECO:0000313" key="1">
    <source>
        <dbReference type="EMBL" id="BBH53520.1"/>
    </source>
</evidence>